<evidence type="ECO:0000313" key="9">
    <source>
        <dbReference type="Proteomes" id="UP000078512"/>
    </source>
</evidence>
<dbReference type="AlphaFoldDB" id="A0A197K8K5"/>
<dbReference type="Proteomes" id="UP000078512">
    <property type="component" value="Unassembled WGS sequence"/>
</dbReference>
<keyword evidence="3 6" id="KW-0067">ATP-binding</keyword>
<dbReference type="GO" id="GO:0005739">
    <property type="term" value="C:mitochondrion"/>
    <property type="evidence" value="ECO:0007669"/>
    <property type="project" value="TreeGrafter"/>
</dbReference>
<dbReference type="SUPFAM" id="SSF100950">
    <property type="entry name" value="NagB/RpiA/CoA transferase-like"/>
    <property type="match status" value="1"/>
</dbReference>
<keyword evidence="9" id="KW-1185">Reference proteome</keyword>
<sequence>MNPALRALKNTIRKDMRQKLAALTPDEIKRQSAVVTEKLLNMPVFKASQNISVYISMHGEVCTQEIIKTLLDQKKNCYVPRCKGPIMDMVKIESWDDYLSLPKNSWNIPEPTQDYPRENALETLHGLDLVVMPGLAFDRTGTRLGHGRGYYDTYLIKANEYNKSVGRPPVATVALSLTEQMVDTPLPRCETDINPEHILHP</sequence>
<keyword evidence="7" id="KW-0460">Magnesium</keyword>
<dbReference type="NCBIfam" id="TIGR02727">
    <property type="entry name" value="MTHFS_bact"/>
    <property type="match status" value="1"/>
</dbReference>
<dbReference type="FunFam" id="3.40.50.10420:FF:000007">
    <property type="entry name" value="5-formyltetrahydrofolate cyclo-ligase"/>
    <property type="match status" value="1"/>
</dbReference>
<comment type="catalytic activity">
    <reaction evidence="4 7">
        <text>(6S)-5-formyl-5,6,7,8-tetrahydrofolate + ATP = (6R)-5,10-methenyltetrahydrofolate + ADP + phosphate</text>
        <dbReference type="Rhea" id="RHEA:10488"/>
        <dbReference type="ChEBI" id="CHEBI:30616"/>
        <dbReference type="ChEBI" id="CHEBI:43474"/>
        <dbReference type="ChEBI" id="CHEBI:57455"/>
        <dbReference type="ChEBI" id="CHEBI:57457"/>
        <dbReference type="ChEBI" id="CHEBI:456216"/>
        <dbReference type="EC" id="6.3.3.2"/>
    </reaction>
</comment>
<dbReference type="GO" id="GO:0009396">
    <property type="term" value="P:folic acid-containing compound biosynthetic process"/>
    <property type="evidence" value="ECO:0007669"/>
    <property type="project" value="TreeGrafter"/>
</dbReference>
<dbReference type="InterPro" id="IPR024185">
    <property type="entry name" value="FTHF_cligase-like_sf"/>
</dbReference>
<evidence type="ECO:0000256" key="7">
    <source>
        <dbReference type="RuleBase" id="RU361279"/>
    </source>
</evidence>
<dbReference type="OrthoDB" id="2015992at2759"/>
<proteinExistence type="inferred from homology"/>
<dbReference type="STRING" id="1314771.A0A197K8K5"/>
<evidence type="ECO:0000256" key="2">
    <source>
        <dbReference type="ARBA" id="ARBA00022741"/>
    </source>
</evidence>
<feature type="binding site" evidence="6">
    <location>
        <begin position="143"/>
        <end position="151"/>
    </location>
    <ligand>
        <name>ATP</name>
        <dbReference type="ChEBI" id="CHEBI:30616"/>
    </ligand>
</feature>
<evidence type="ECO:0000313" key="8">
    <source>
        <dbReference type="EMBL" id="OAQ33503.1"/>
    </source>
</evidence>
<dbReference type="EC" id="6.3.3.2" evidence="5 7"/>
<keyword evidence="8" id="KW-0436">Ligase</keyword>
<comment type="cofactor">
    <cofactor evidence="7">
        <name>Mg(2+)</name>
        <dbReference type="ChEBI" id="CHEBI:18420"/>
    </cofactor>
</comment>
<dbReference type="InterPro" id="IPR002698">
    <property type="entry name" value="FTHF_cligase"/>
</dbReference>
<evidence type="ECO:0000256" key="4">
    <source>
        <dbReference type="ARBA" id="ARBA00036539"/>
    </source>
</evidence>
<organism evidence="8 9">
    <name type="scientific">Linnemannia elongata AG-77</name>
    <dbReference type="NCBI Taxonomy" id="1314771"/>
    <lineage>
        <taxon>Eukaryota</taxon>
        <taxon>Fungi</taxon>
        <taxon>Fungi incertae sedis</taxon>
        <taxon>Mucoromycota</taxon>
        <taxon>Mortierellomycotina</taxon>
        <taxon>Mortierellomycetes</taxon>
        <taxon>Mortierellales</taxon>
        <taxon>Mortierellaceae</taxon>
        <taxon>Linnemannia</taxon>
    </lineage>
</organism>
<dbReference type="GO" id="GO:0030272">
    <property type="term" value="F:5-formyltetrahydrofolate cyclo-ligase activity"/>
    <property type="evidence" value="ECO:0007669"/>
    <property type="project" value="UniProtKB-EC"/>
</dbReference>
<dbReference type="InterPro" id="IPR037171">
    <property type="entry name" value="NagB/RpiA_transferase-like"/>
</dbReference>
<keyword evidence="2 6" id="KW-0547">Nucleotide-binding</keyword>
<dbReference type="PANTHER" id="PTHR23407">
    <property type="entry name" value="ATPASE INHIBITOR/5-FORMYLTETRAHYDROFOLATE CYCLO-LIGASE"/>
    <property type="match status" value="1"/>
</dbReference>
<feature type="binding site" evidence="6">
    <location>
        <position position="55"/>
    </location>
    <ligand>
        <name>substrate</name>
    </ligand>
</feature>
<gene>
    <name evidence="8" type="ORF">K457DRAFT_134614</name>
</gene>
<feature type="binding site" evidence="6">
    <location>
        <begin position="9"/>
        <end position="13"/>
    </location>
    <ligand>
        <name>ATP</name>
        <dbReference type="ChEBI" id="CHEBI:30616"/>
    </ligand>
</feature>
<name>A0A197K8K5_9FUNG</name>
<dbReference type="PANTHER" id="PTHR23407:SF1">
    <property type="entry name" value="5-FORMYLTETRAHYDROFOLATE CYCLO-LIGASE"/>
    <property type="match status" value="1"/>
</dbReference>
<evidence type="ECO:0000256" key="3">
    <source>
        <dbReference type="ARBA" id="ARBA00022840"/>
    </source>
</evidence>
<dbReference type="Gene3D" id="3.40.50.10420">
    <property type="entry name" value="NagB/RpiA/CoA transferase-like"/>
    <property type="match status" value="1"/>
</dbReference>
<reference evidence="8 9" key="1">
    <citation type="submission" date="2016-05" db="EMBL/GenBank/DDBJ databases">
        <title>Genome sequencing reveals origins of a unique bacterial endosymbiosis in the earliest lineages of terrestrial Fungi.</title>
        <authorList>
            <consortium name="DOE Joint Genome Institute"/>
            <person name="Uehling J."/>
            <person name="Gryganskyi A."/>
            <person name="Hameed K."/>
            <person name="Tschaplinski T."/>
            <person name="Misztal P."/>
            <person name="Wu S."/>
            <person name="Desiro A."/>
            <person name="Vande Pol N."/>
            <person name="Du Z.-Y."/>
            <person name="Zienkiewicz A."/>
            <person name="Zienkiewicz K."/>
            <person name="Morin E."/>
            <person name="Tisserant E."/>
            <person name="Splivallo R."/>
            <person name="Hainaut M."/>
            <person name="Henrissat B."/>
            <person name="Ohm R."/>
            <person name="Kuo A."/>
            <person name="Yan J."/>
            <person name="Lipzen A."/>
            <person name="Nolan M."/>
            <person name="Labutti K."/>
            <person name="Barry K."/>
            <person name="Goldstein A."/>
            <person name="Labbe J."/>
            <person name="Schadt C."/>
            <person name="Tuskan G."/>
            <person name="Grigoriev I."/>
            <person name="Martin F."/>
            <person name="Vilgalys R."/>
            <person name="Bonito G."/>
        </authorList>
    </citation>
    <scope>NUCLEOTIDE SEQUENCE [LARGE SCALE GENOMIC DNA]</scope>
    <source>
        <strain evidence="8 9">AG-77</strain>
    </source>
</reference>
<feature type="binding site" evidence="6">
    <location>
        <position position="60"/>
    </location>
    <ligand>
        <name>substrate</name>
    </ligand>
</feature>
<dbReference type="GO" id="GO:0035999">
    <property type="term" value="P:tetrahydrofolate interconversion"/>
    <property type="evidence" value="ECO:0007669"/>
    <property type="project" value="TreeGrafter"/>
</dbReference>
<dbReference type="EMBL" id="KV442021">
    <property type="protein sequence ID" value="OAQ33503.1"/>
    <property type="molecule type" value="Genomic_DNA"/>
</dbReference>
<dbReference type="PIRSF" id="PIRSF006806">
    <property type="entry name" value="FTHF_cligase"/>
    <property type="match status" value="1"/>
</dbReference>
<comment type="similarity">
    <text evidence="1 7">Belongs to the 5-formyltetrahydrofolate cyclo-ligase family.</text>
</comment>
<evidence type="ECO:0000256" key="1">
    <source>
        <dbReference type="ARBA" id="ARBA00010638"/>
    </source>
</evidence>
<accession>A0A197K8K5</accession>
<keyword evidence="7" id="KW-0479">Metal-binding</keyword>
<evidence type="ECO:0000256" key="5">
    <source>
        <dbReference type="ARBA" id="ARBA00038966"/>
    </source>
</evidence>
<dbReference type="GO" id="GO:0005524">
    <property type="term" value="F:ATP binding"/>
    <property type="evidence" value="ECO:0007669"/>
    <property type="project" value="UniProtKB-KW"/>
</dbReference>
<dbReference type="GO" id="GO:0046872">
    <property type="term" value="F:metal ion binding"/>
    <property type="evidence" value="ECO:0007669"/>
    <property type="project" value="UniProtKB-KW"/>
</dbReference>
<protein>
    <recommendedName>
        <fullName evidence="5 7">5-formyltetrahydrofolate cyclo-ligase</fullName>
        <ecNumber evidence="5 7">6.3.3.2</ecNumber>
    </recommendedName>
</protein>
<dbReference type="Pfam" id="PF01812">
    <property type="entry name" value="5-FTHF_cyc-lig"/>
    <property type="match status" value="1"/>
</dbReference>
<evidence type="ECO:0000256" key="6">
    <source>
        <dbReference type="PIRSR" id="PIRSR006806-1"/>
    </source>
</evidence>